<keyword evidence="2" id="KW-0732">Signal</keyword>
<evidence type="ECO:0008006" key="4">
    <source>
        <dbReference type="Google" id="ProtNLM"/>
    </source>
</evidence>
<evidence type="ECO:0000256" key="2">
    <source>
        <dbReference type="SAM" id="SignalP"/>
    </source>
</evidence>
<keyword evidence="1" id="KW-0812">Transmembrane</keyword>
<evidence type="ECO:0000256" key="1">
    <source>
        <dbReference type="SAM" id="Phobius"/>
    </source>
</evidence>
<evidence type="ECO:0000313" key="3">
    <source>
        <dbReference type="EMBL" id="JAW15351.1"/>
    </source>
</evidence>
<feature type="signal peptide" evidence="2">
    <location>
        <begin position="1"/>
        <end position="22"/>
    </location>
</feature>
<feature type="chain" id="PRO_5012804630" description="Secreted protein" evidence="2">
    <location>
        <begin position="23"/>
        <end position="85"/>
    </location>
</feature>
<name>A0A224Y4C2_9HEMI</name>
<reference evidence="3" key="1">
    <citation type="journal article" date="2018" name="PLoS Negl. Trop. Dis.">
        <title>An insight into the salivary gland and fat body transcriptome of Panstrongylus lignarius (Hemiptera: Heteroptera), the main vector of Chagas disease in Peru.</title>
        <authorList>
            <person name="Nevoa J.C."/>
            <person name="Mendes M.T."/>
            <person name="da Silva M.V."/>
            <person name="Soares S.C."/>
            <person name="Oliveira C.J.F."/>
            <person name="Ribeiro J.M.C."/>
        </authorList>
    </citation>
    <scope>NUCLEOTIDE SEQUENCE</scope>
</reference>
<feature type="transmembrane region" description="Helical" evidence="1">
    <location>
        <begin position="31"/>
        <end position="52"/>
    </location>
</feature>
<dbReference type="EMBL" id="GFTR01001075">
    <property type="protein sequence ID" value="JAW15351.1"/>
    <property type="molecule type" value="Transcribed_RNA"/>
</dbReference>
<keyword evidence="1" id="KW-0472">Membrane</keyword>
<organism evidence="3">
    <name type="scientific">Panstrongylus lignarius</name>
    <dbReference type="NCBI Taxonomy" id="156445"/>
    <lineage>
        <taxon>Eukaryota</taxon>
        <taxon>Metazoa</taxon>
        <taxon>Ecdysozoa</taxon>
        <taxon>Arthropoda</taxon>
        <taxon>Hexapoda</taxon>
        <taxon>Insecta</taxon>
        <taxon>Pterygota</taxon>
        <taxon>Neoptera</taxon>
        <taxon>Paraneoptera</taxon>
        <taxon>Hemiptera</taxon>
        <taxon>Heteroptera</taxon>
        <taxon>Panheteroptera</taxon>
        <taxon>Cimicomorpha</taxon>
        <taxon>Reduviidae</taxon>
        <taxon>Triatominae</taxon>
        <taxon>Panstrongylus</taxon>
    </lineage>
</organism>
<proteinExistence type="predicted"/>
<accession>A0A224Y4C2</accession>
<dbReference type="AlphaFoldDB" id="A0A224Y4C2"/>
<protein>
    <recommendedName>
        <fullName evidence="4">Secreted protein</fullName>
    </recommendedName>
</protein>
<sequence length="85" mass="9229">MLCVSLMCVIMAFASPCTFSSAEHNKQVYTFPFRLTIILGIIFGTSGSFFLVRDFFFGKPSLSSIWSPSSPSSITSSLICTSPAD</sequence>
<keyword evidence="1" id="KW-1133">Transmembrane helix</keyword>